<keyword evidence="1" id="KW-0812">Transmembrane</keyword>
<accession>A0A316YXS6</accession>
<dbReference type="RefSeq" id="XP_025381054.1">
    <property type="nucleotide sequence ID" value="XM_025523844.1"/>
</dbReference>
<protein>
    <recommendedName>
        <fullName evidence="4">Tetraspanin Tsp2</fullName>
    </recommendedName>
</protein>
<dbReference type="Proteomes" id="UP000245768">
    <property type="component" value="Unassembled WGS sequence"/>
</dbReference>
<evidence type="ECO:0000256" key="1">
    <source>
        <dbReference type="SAM" id="Phobius"/>
    </source>
</evidence>
<dbReference type="InParanoid" id="A0A316YXS6"/>
<organism evidence="2 3">
    <name type="scientific">Acaromyces ingoldii</name>
    <dbReference type="NCBI Taxonomy" id="215250"/>
    <lineage>
        <taxon>Eukaryota</taxon>
        <taxon>Fungi</taxon>
        <taxon>Dikarya</taxon>
        <taxon>Basidiomycota</taxon>
        <taxon>Ustilaginomycotina</taxon>
        <taxon>Exobasidiomycetes</taxon>
        <taxon>Exobasidiales</taxon>
        <taxon>Cryptobasidiaceae</taxon>
        <taxon>Acaromyces</taxon>
    </lineage>
</organism>
<dbReference type="STRING" id="215250.A0A316YXS6"/>
<name>A0A316YXS6_9BASI</name>
<proteinExistence type="predicted"/>
<keyword evidence="1" id="KW-0472">Membrane</keyword>
<reference evidence="2" key="1">
    <citation type="journal article" date="2018" name="Mol. Biol. Evol.">
        <title>Broad Genomic Sampling Reveals a Smut Pathogenic Ancestry of the Fungal Clade Ustilaginomycotina.</title>
        <authorList>
            <person name="Kijpornyongpan T."/>
            <person name="Mondo S.J."/>
            <person name="Barry K."/>
            <person name="Sandor L."/>
            <person name="Lee J."/>
            <person name="Lipzen A."/>
            <person name="Pangilinan J."/>
            <person name="LaButti K."/>
            <person name="Hainaut M."/>
            <person name="Henrissat B."/>
            <person name="Grigoriev I.V."/>
            <person name="Spatafora J.W."/>
            <person name="Aime M.C."/>
        </authorList>
    </citation>
    <scope>NUCLEOTIDE SEQUENCE [LARGE SCALE GENOMIC DNA]</scope>
    <source>
        <strain evidence="2">MCA 4198</strain>
    </source>
</reference>
<keyword evidence="1" id="KW-1133">Transmembrane helix</keyword>
<feature type="transmembrane region" description="Helical" evidence="1">
    <location>
        <begin position="150"/>
        <end position="170"/>
    </location>
</feature>
<gene>
    <name evidence="2" type="ORF">FA10DRAFT_283479</name>
</gene>
<dbReference type="EMBL" id="KZ819634">
    <property type="protein sequence ID" value="PWN93856.1"/>
    <property type="molecule type" value="Genomic_DNA"/>
</dbReference>
<evidence type="ECO:0000313" key="2">
    <source>
        <dbReference type="EMBL" id="PWN93856.1"/>
    </source>
</evidence>
<keyword evidence="3" id="KW-1185">Reference proteome</keyword>
<sequence>MACSLLVWARGWRGAEVSMIVDVDLLILLSLACFICLLTSIVGLSGSLLNSRPILALYTFLLWPCLVSKLVVGYISYKRANFRLDRKLNMVWSRYLTNLDRLRIQENLQCCGYYSPLHQATFSRMCYPRTNLPGCKGPLFAAESLSLRRLYRATFSLVFVHLVNILVSLLCSNHVNVNFGKGLTPRRYRLNGTHVEINAAGAMRELDDLDEYRRRSMKRQLGLGLANMDRDEALRHHQERESLHYSSS</sequence>
<feature type="transmembrane region" description="Helical" evidence="1">
    <location>
        <begin position="25"/>
        <end position="49"/>
    </location>
</feature>
<evidence type="ECO:0008006" key="4">
    <source>
        <dbReference type="Google" id="ProtNLM"/>
    </source>
</evidence>
<feature type="transmembrane region" description="Helical" evidence="1">
    <location>
        <begin position="55"/>
        <end position="77"/>
    </location>
</feature>
<dbReference type="OrthoDB" id="2156690at2759"/>
<dbReference type="AlphaFoldDB" id="A0A316YXS6"/>
<dbReference type="GeneID" id="37045760"/>
<evidence type="ECO:0000313" key="3">
    <source>
        <dbReference type="Proteomes" id="UP000245768"/>
    </source>
</evidence>